<dbReference type="Gene3D" id="1.20.1560.10">
    <property type="entry name" value="ABC transporter type 1, transmembrane domain"/>
    <property type="match status" value="1"/>
</dbReference>
<accession>A0A2H0QVT0</accession>
<evidence type="ECO:0000256" key="8">
    <source>
        <dbReference type="ARBA" id="ARBA00023136"/>
    </source>
</evidence>
<evidence type="ECO:0000256" key="9">
    <source>
        <dbReference type="SAM" id="Phobius"/>
    </source>
</evidence>
<dbReference type="PANTHER" id="PTHR24221:SF503">
    <property type="entry name" value="MITOCHONDRIAL POTASSIUM CHANNEL ATP-BINDING SUBUNIT"/>
    <property type="match status" value="1"/>
</dbReference>
<dbReference type="Proteomes" id="UP000231333">
    <property type="component" value="Unassembled WGS sequence"/>
</dbReference>
<comment type="subcellular location">
    <subcellularLocation>
        <location evidence="1">Cell membrane</location>
        <topology evidence="1">Multi-pass membrane protein</topology>
    </subcellularLocation>
</comment>
<keyword evidence="7 9" id="KW-1133">Transmembrane helix</keyword>
<dbReference type="GO" id="GO:0140359">
    <property type="term" value="F:ABC-type transporter activity"/>
    <property type="evidence" value="ECO:0007669"/>
    <property type="project" value="InterPro"/>
</dbReference>
<dbReference type="EMBL" id="PCXL01000011">
    <property type="protein sequence ID" value="PIR38389.1"/>
    <property type="molecule type" value="Genomic_DNA"/>
</dbReference>
<dbReference type="PANTHER" id="PTHR24221">
    <property type="entry name" value="ATP-BINDING CASSETTE SUB-FAMILY B"/>
    <property type="match status" value="1"/>
</dbReference>
<protein>
    <recommendedName>
        <fullName evidence="14">ABC transporter ATP-binding protein</fullName>
    </recommendedName>
</protein>
<evidence type="ECO:0000256" key="2">
    <source>
        <dbReference type="ARBA" id="ARBA00022448"/>
    </source>
</evidence>
<feature type="domain" description="ABC transmembrane type-1" evidence="11">
    <location>
        <begin position="23"/>
        <end position="305"/>
    </location>
</feature>
<dbReference type="SMART" id="SM00382">
    <property type="entry name" value="AAA"/>
    <property type="match status" value="1"/>
</dbReference>
<dbReference type="InterPro" id="IPR003593">
    <property type="entry name" value="AAA+_ATPase"/>
</dbReference>
<reference evidence="12 13" key="1">
    <citation type="submission" date="2017-09" db="EMBL/GenBank/DDBJ databases">
        <title>Depth-based differentiation of microbial function through sediment-hosted aquifers and enrichment of novel symbionts in the deep terrestrial subsurface.</title>
        <authorList>
            <person name="Probst A.J."/>
            <person name="Ladd B."/>
            <person name="Jarett J.K."/>
            <person name="Geller-Mcgrath D.E."/>
            <person name="Sieber C.M."/>
            <person name="Emerson J.B."/>
            <person name="Anantharaman K."/>
            <person name="Thomas B.C."/>
            <person name="Malmstrom R."/>
            <person name="Stieglmeier M."/>
            <person name="Klingl A."/>
            <person name="Woyke T."/>
            <person name="Ryan C.M."/>
            <person name="Banfield J.F."/>
        </authorList>
    </citation>
    <scope>NUCLEOTIDE SEQUENCE [LARGE SCALE GENOMIC DNA]</scope>
    <source>
        <strain evidence="12">CG10_big_fil_rev_8_21_14_0_10_42_12</strain>
    </source>
</reference>
<feature type="transmembrane region" description="Helical" evidence="9">
    <location>
        <begin position="58"/>
        <end position="77"/>
    </location>
</feature>
<dbReference type="Gene3D" id="3.40.50.300">
    <property type="entry name" value="P-loop containing nucleotide triphosphate hydrolases"/>
    <property type="match status" value="1"/>
</dbReference>
<evidence type="ECO:0000259" key="10">
    <source>
        <dbReference type="PROSITE" id="PS50893"/>
    </source>
</evidence>
<dbReference type="GO" id="GO:0016887">
    <property type="term" value="F:ATP hydrolysis activity"/>
    <property type="evidence" value="ECO:0007669"/>
    <property type="project" value="InterPro"/>
</dbReference>
<comment type="caution">
    <text evidence="12">The sequence shown here is derived from an EMBL/GenBank/DDBJ whole genome shotgun (WGS) entry which is preliminary data.</text>
</comment>
<dbReference type="InterPro" id="IPR036640">
    <property type="entry name" value="ABC1_TM_sf"/>
</dbReference>
<dbReference type="PROSITE" id="PS00211">
    <property type="entry name" value="ABC_TRANSPORTER_1"/>
    <property type="match status" value="1"/>
</dbReference>
<proteinExistence type="predicted"/>
<dbReference type="InterPro" id="IPR017871">
    <property type="entry name" value="ABC_transporter-like_CS"/>
</dbReference>
<evidence type="ECO:0000256" key="4">
    <source>
        <dbReference type="ARBA" id="ARBA00022692"/>
    </source>
</evidence>
<dbReference type="GO" id="GO:0005524">
    <property type="term" value="F:ATP binding"/>
    <property type="evidence" value="ECO:0007669"/>
    <property type="project" value="UniProtKB-KW"/>
</dbReference>
<feature type="transmembrane region" description="Helical" evidence="9">
    <location>
        <begin position="21"/>
        <end position="42"/>
    </location>
</feature>
<dbReference type="GO" id="GO:0005886">
    <property type="term" value="C:plasma membrane"/>
    <property type="evidence" value="ECO:0007669"/>
    <property type="project" value="UniProtKB-SubCell"/>
</dbReference>
<organism evidence="12 13">
    <name type="scientific">Candidatus Zambryskibacteria bacterium CG10_big_fil_rev_8_21_14_0_10_42_12</name>
    <dbReference type="NCBI Taxonomy" id="1975115"/>
    <lineage>
        <taxon>Bacteria</taxon>
        <taxon>Candidatus Zambryskiibacteriota</taxon>
    </lineage>
</organism>
<dbReference type="InterPro" id="IPR039421">
    <property type="entry name" value="Type_1_exporter"/>
</dbReference>
<dbReference type="PROSITE" id="PS50893">
    <property type="entry name" value="ABC_TRANSPORTER_2"/>
    <property type="match status" value="1"/>
</dbReference>
<evidence type="ECO:0000256" key="7">
    <source>
        <dbReference type="ARBA" id="ARBA00022989"/>
    </source>
</evidence>
<keyword evidence="2" id="KW-0813">Transport</keyword>
<sequence>MRSMSTLKTIYTIYKPFLRPTTVVMLLLVFSIGAGFAVPYFFGKIVSAVTANSPSEEIWTLVFGALVASLSALFISYMRERFEARNLDWDIPHYFQYVTLNKANELSVNQHMNENSGKLQSIVNTGESAARQLVKVIFYDVLPTFIRVSIAVILCLLLDIYVALVLLVSVILLFIIMFWFQGHFRSELRSHEEMRHERNTLHAELLRNFVFIKLFGSSNKVISTYKKIGDEFVLIGKALWTRMMDYHLIQGSFIHIIRIATMVIALIGVFYGRYDVGGFVILFTWVQSATGQLESIYGIQKQLIEVLPRVEKYMEFLNTKSDIIFGSYVPKHINGTIEFKNVEFVYRNKTYLSLEESDEHEREIKALKNLSFSIKAGQTVALVGPSGAGKSTIVQMLLGAYLPEKGDVLIDDISLASYDIDSLRQFIGYVPQQIDPFDDTIRANIELGLPADRKASEDEIQKAVHIAALQDVIIRAPKGLETKIGEKGIKLSGGERQRLGIARALIRDPRILIFDEATSNLDTKNERLITEAVNRIAKDRTTIIIAHRLATVAHADKIIYVKDGKVAAEGTHKELLTSSPDYRELVEHQLVLD</sequence>
<evidence type="ECO:0000256" key="3">
    <source>
        <dbReference type="ARBA" id="ARBA00022475"/>
    </source>
</evidence>
<evidence type="ECO:0000256" key="5">
    <source>
        <dbReference type="ARBA" id="ARBA00022741"/>
    </source>
</evidence>
<dbReference type="PROSITE" id="PS50929">
    <property type="entry name" value="ABC_TM1F"/>
    <property type="match status" value="1"/>
</dbReference>
<name>A0A2H0QVT0_9BACT</name>
<feature type="transmembrane region" description="Helical" evidence="9">
    <location>
        <begin position="160"/>
        <end position="180"/>
    </location>
</feature>
<dbReference type="InterPro" id="IPR027417">
    <property type="entry name" value="P-loop_NTPase"/>
</dbReference>
<keyword evidence="3" id="KW-1003">Cell membrane</keyword>
<dbReference type="SUPFAM" id="SSF52540">
    <property type="entry name" value="P-loop containing nucleoside triphosphate hydrolases"/>
    <property type="match status" value="1"/>
</dbReference>
<dbReference type="InterPro" id="IPR011527">
    <property type="entry name" value="ABC1_TM_dom"/>
</dbReference>
<dbReference type="AlphaFoldDB" id="A0A2H0QVT0"/>
<gene>
    <name evidence="12" type="ORF">COV34_02165</name>
</gene>
<dbReference type="FunFam" id="3.40.50.300:FF:000221">
    <property type="entry name" value="Multidrug ABC transporter ATP-binding protein"/>
    <property type="match status" value="1"/>
</dbReference>
<feature type="transmembrane region" description="Helical" evidence="9">
    <location>
        <begin position="252"/>
        <end position="272"/>
    </location>
</feature>
<evidence type="ECO:0000259" key="11">
    <source>
        <dbReference type="PROSITE" id="PS50929"/>
    </source>
</evidence>
<keyword evidence="8 9" id="KW-0472">Membrane</keyword>
<dbReference type="Pfam" id="PF00005">
    <property type="entry name" value="ABC_tran"/>
    <property type="match status" value="1"/>
</dbReference>
<evidence type="ECO:0008006" key="14">
    <source>
        <dbReference type="Google" id="ProtNLM"/>
    </source>
</evidence>
<keyword evidence="6" id="KW-0067">ATP-binding</keyword>
<feature type="transmembrane region" description="Helical" evidence="9">
    <location>
        <begin position="136"/>
        <end position="154"/>
    </location>
</feature>
<dbReference type="InterPro" id="IPR003439">
    <property type="entry name" value="ABC_transporter-like_ATP-bd"/>
</dbReference>
<dbReference type="SUPFAM" id="SSF90123">
    <property type="entry name" value="ABC transporter transmembrane region"/>
    <property type="match status" value="1"/>
</dbReference>
<evidence type="ECO:0000256" key="6">
    <source>
        <dbReference type="ARBA" id="ARBA00022840"/>
    </source>
</evidence>
<feature type="domain" description="ABC transporter" evidence="10">
    <location>
        <begin position="337"/>
        <end position="588"/>
    </location>
</feature>
<evidence type="ECO:0000313" key="13">
    <source>
        <dbReference type="Proteomes" id="UP000231333"/>
    </source>
</evidence>
<dbReference type="Pfam" id="PF00664">
    <property type="entry name" value="ABC_membrane"/>
    <property type="match status" value="1"/>
</dbReference>
<keyword evidence="4 9" id="KW-0812">Transmembrane</keyword>
<evidence type="ECO:0000313" key="12">
    <source>
        <dbReference type="EMBL" id="PIR38389.1"/>
    </source>
</evidence>
<keyword evidence="5" id="KW-0547">Nucleotide-binding</keyword>
<evidence type="ECO:0000256" key="1">
    <source>
        <dbReference type="ARBA" id="ARBA00004651"/>
    </source>
</evidence>